<reference evidence="1" key="1">
    <citation type="journal article" date="2023" name="G3 (Bethesda)">
        <title>A reference genome for the long-term kleptoplast-retaining sea slug Elysia crispata morphotype clarki.</title>
        <authorList>
            <person name="Eastman K.E."/>
            <person name="Pendleton A.L."/>
            <person name="Shaikh M.A."/>
            <person name="Suttiyut T."/>
            <person name="Ogas R."/>
            <person name="Tomko P."/>
            <person name="Gavelis G."/>
            <person name="Widhalm J.R."/>
            <person name="Wisecaver J.H."/>
        </authorList>
    </citation>
    <scope>NUCLEOTIDE SEQUENCE</scope>
    <source>
        <strain evidence="1">ECLA1</strain>
    </source>
</reference>
<dbReference type="AlphaFoldDB" id="A0AAE0YRD9"/>
<evidence type="ECO:0000313" key="1">
    <source>
        <dbReference type="EMBL" id="KAK3755522.1"/>
    </source>
</evidence>
<accession>A0AAE0YRD9</accession>
<evidence type="ECO:0000313" key="2">
    <source>
        <dbReference type="Proteomes" id="UP001283361"/>
    </source>
</evidence>
<dbReference type="Proteomes" id="UP001283361">
    <property type="component" value="Unassembled WGS sequence"/>
</dbReference>
<keyword evidence="2" id="KW-1185">Reference proteome</keyword>
<protein>
    <submittedName>
        <fullName evidence="1">Uncharacterized protein</fullName>
    </submittedName>
</protein>
<organism evidence="1 2">
    <name type="scientific">Elysia crispata</name>
    <name type="common">lettuce slug</name>
    <dbReference type="NCBI Taxonomy" id="231223"/>
    <lineage>
        <taxon>Eukaryota</taxon>
        <taxon>Metazoa</taxon>
        <taxon>Spiralia</taxon>
        <taxon>Lophotrochozoa</taxon>
        <taxon>Mollusca</taxon>
        <taxon>Gastropoda</taxon>
        <taxon>Heterobranchia</taxon>
        <taxon>Euthyneura</taxon>
        <taxon>Panpulmonata</taxon>
        <taxon>Sacoglossa</taxon>
        <taxon>Placobranchoidea</taxon>
        <taxon>Plakobranchidae</taxon>
        <taxon>Elysia</taxon>
    </lineage>
</organism>
<comment type="caution">
    <text evidence="1">The sequence shown here is derived from an EMBL/GenBank/DDBJ whole genome shotgun (WGS) entry which is preliminary data.</text>
</comment>
<sequence>MLFVKVKCQTVTTWLDDCGEKVDKNETKLREEQQRGNFGHRFYLNLRCHRDKLFYLHVESIANSGTENAGGEKGNFLYKKELQYMINCKFLL</sequence>
<proteinExistence type="predicted"/>
<dbReference type="EMBL" id="JAWDGP010005596">
    <property type="protein sequence ID" value="KAK3755522.1"/>
    <property type="molecule type" value="Genomic_DNA"/>
</dbReference>
<name>A0AAE0YRD9_9GAST</name>
<gene>
    <name evidence="1" type="ORF">RRG08_063598</name>
</gene>